<dbReference type="Gene3D" id="3.30.70.100">
    <property type="match status" value="1"/>
</dbReference>
<organism evidence="11 12">
    <name type="scientific">Pseudopedobacter saltans</name>
    <dbReference type="NCBI Taxonomy" id="151895"/>
    <lineage>
        <taxon>Bacteria</taxon>
        <taxon>Pseudomonadati</taxon>
        <taxon>Bacteroidota</taxon>
        <taxon>Sphingobacteriia</taxon>
        <taxon>Sphingobacteriales</taxon>
        <taxon>Sphingobacteriaceae</taxon>
        <taxon>Pseudopedobacter</taxon>
    </lineage>
</organism>
<dbReference type="AlphaFoldDB" id="A0A2W5ELQ6"/>
<evidence type="ECO:0000256" key="4">
    <source>
        <dbReference type="ARBA" id="ARBA00022692"/>
    </source>
</evidence>
<dbReference type="PANTHER" id="PTHR30566">
    <property type="entry name" value="YNAI-RELATED MECHANOSENSITIVE ION CHANNEL"/>
    <property type="match status" value="1"/>
</dbReference>
<evidence type="ECO:0000256" key="3">
    <source>
        <dbReference type="ARBA" id="ARBA00022475"/>
    </source>
</evidence>
<feature type="transmembrane region" description="Helical" evidence="7">
    <location>
        <begin position="147"/>
        <end position="168"/>
    </location>
</feature>
<keyword evidence="4 7" id="KW-0812">Transmembrane</keyword>
<name>A0A2W5ELQ6_9SPHI</name>
<evidence type="ECO:0000259" key="9">
    <source>
        <dbReference type="Pfam" id="PF21082"/>
    </source>
</evidence>
<feature type="domain" description="Mechanosensitive ion channel transmembrane helices 2/3" evidence="10">
    <location>
        <begin position="152"/>
        <end position="193"/>
    </location>
</feature>
<evidence type="ECO:0000256" key="6">
    <source>
        <dbReference type="ARBA" id="ARBA00023136"/>
    </source>
</evidence>
<sequence>MITKKPSQNESKLYDMNEFLEKVYLGNTVQAYLIALIFLLITYPLVKIAKNIIIKKIKSKLQNGEHKTVLLLLNIIDNYIVPLTQWNISLVIVRQLRLSDKIDRTLAVASLIVTAFFVVRAINYLIKYFVNSKLSEDENGTNKVKQFNGVIKILTSIVWILGLLFVVQNTGHDVSTFVAGLGIGGIAIALAAQNILSDIFNYFVIFFDKPFEVGDYIAFDTFSGTITNIGIKTTRLKSINGEQLVISNSNLMGKVMSNYKRMETRRISFRLGVEYSTPTIQLERIPDILKNVIIPIKSVAFDRAHFCNFGDSSLDFEVVYIVQTSDYTNYMDAQQDILYAIYKAFEKENIGFAFPTQTLFVNNVN</sequence>
<keyword evidence="5 7" id="KW-1133">Transmembrane helix</keyword>
<evidence type="ECO:0000256" key="1">
    <source>
        <dbReference type="ARBA" id="ARBA00004651"/>
    </source>
</evidence>
<evidence type="ECO:0000313" key="12">
    <source>
        <dbReference type="Proteomes" id="UP000249645"/>
    </source>
</evidence>
<proteinExistence type="inferred from homology"/>
<dbReference type="GO" id="GO:0005886">
    <property type="term" value="C:plasma membrane"/>
    <property type="evidence" value="ECO:0007669"/>
    <property type="project" value="UniProtKB-SubCell"/>
</dbReference>
<evidence type="ECO:0000256" key="5">
    <source>
        <dbReference type="ARBA" id="ARBA00022989"/>
    </source>
</evidence>
<dbReference type="InterPro" id="IPR023408">
    <property type="entry name" value="MscS_beta-dom_sf"/>
</dbReference>
<dbReference type="Gene3D" id="1.10.287.1260">
    <property type="match status" value="1"/>
</dbReference>
<keyword evidence="6 7" id="KW-0472">Membrane</keyword>
<dbReference type="InterPro" id="IPR011066">
    <property type="entry name" value="MscS_channel_C_sf"/>
</dbReference>
<dbReference type="EMBL" id="QFOI01000401">
    <property type="protein sequence ID" value="PZP42904.1"/>
    <property type="molecule type" value="Genomic_DNA"/>
</dbReference>
<dbReference type="GO" id="GO:0008381">
    <property type="term" value="F:mechanosensitive monoatomic ion channel activity"/>
    <property type="evidence" value="ECO:0007669"/>
    <property type="project" value="UniProtKB-ARBA"/>
</dbReference>
<gene>
    <name evidence="11" type="ORF">DI598_16375</name>
</gene>
<dbReference type="InterPro" id="IPR049278">
    <property type="entry name" value="MS_channel_C"/>
</dbReference>
<evidence type="ECO:0000259" key="8">
    <source>
        <dbReference type="Pfam" id="PF00924"/>
    </source>
</evidence>
<dbReference type="SUPFAM" id="SSF82689">
    <property type="entry name" value="Mechanosensitive channel protein MscS (YggB), C-terminal domain"/>
    <property type="match status" value="1"/>
</dbReference>
<dbReference type="SUPFAM" id="SSF50182">
    <property type="entry name" value="Sm-like ribonucleoproteins"/>
    <property type="match status" value="1"/>
</dbReference>
<dbReference type="Gene3D" id="2.30.30.60">
    <property type="match status" value="1"/>
</dbReference>
<dbReference type="PANTHER" id="PTHR30566:SF25">
    <property type="entry name" value="INNER MEMBRANE PROTEIN"/>
    <property type="match status" value="1"/>
</dbReference>
<comment type="caution">
    <text evidence="11">The sequence shown here is derived from an EMBL/GenBank/DDBJ whole genome shotgun (WGS) entry which is preliminary data.</text>
</comment>
<dbReference type="InterPro" id="IPR049142">
    <property type="entry name" value="MS_channel_1st"/>
</dbReference>
<reference evidence="11 12" key="1">
    <citation type="submission" date="2017-11" db="EMBL/GenBank/DDBJ databases">
        <title>Infants hospitalized years apart are colonized by the same room-sourced microbial strains.</title>
        <authorList>
            <person name="Brooks B."/>
            <person name="Olm M.R."/>
            <person name="Firek B.A."/>
            <person name="Baker R."/>
            <person name="Thomas B.C."/>
            <person name="Morowitz M.J."/>
            <person name="Banfield J.F."/>
        </authorList>
    </citation>
    <scope>NUCLEOTIDE SEQUENCE [LARGE SCALE GENOMIC DNA]</scope>
    <source>
        <strain evidence="11">S2_009_000_R2_76</strain>
    </source>
</reference>
<feature type="domain" description="Mechanosensitive ion channel MscS" evidence="8">
    <location>
        <begin position="194"/>
        <end position="261"/>
    </location>
</feature>
<feature type="transmembrane region" description="Helical" evidence="7">
    <location>
        <begin position="174"/>
        <end position="192"/>
    </location>
</feature>
<evidence type="ECO:0000313" key="11">
    <source>
        <dbReference type="EMBL" id="PZP42904.1"/>
    </source>
</evidence>
<dbReference type="Pfam" id="PF21082">
    <property type="entry name" value="MS_channel_3rd"/>
    <property type="match status" value="1"/>
</dbReference>
<keyword evidence="3" id="KW-1003">Cell membrane</keyword>
<protein>
    <submittedName>
        <fullName evidence="11">Mechanosensitive ion channel protein MscS</fullName>
    </submittedName>
</protein>
<evidence type="ECO:0000256" key="2">
    <source>
        <dbReference type="ARBA" id="ARBA00008017"/>
    </source>
</evidence>
<dbReference type="Pfam" id="PF00924">
    <property type="entry name" value="MS_channel_2nd"/>
    <property type="match status" value="1"/>
</dbReference>
<evidence type="ECO:0000259" key="10">
    <source>
        <dbReference type="Pfam" id="PF21088"/>
    </source>
</evidence>
<dbReference type="SUPFAM" id="SSF82861">
    <property type="entry name" value="Mechanosensitive channel protein MscS (YggB), transmembrane region"/>
    <property type="match status" value="1"/>
</dbReference>
<comment type="subcellular location">
    <subcellularLocation>
        <location evidence="1">Cell membrane</location>
        <topology evidence="1">Multi-pass membrane protein</topology>
    </subcellularLocation>
</comment>
<accession>A0A2W5ELQ6</accession>
<dbReference type="Pfam" id="PF21088">
    <property type="entry name" value="MS_channel_1st"/>
    <property type="match status" value="1"/>
</dbReference>
<feature type="transmembrane region" description="Helical" evidence="7">
    <location>
        <begin position="105"/>
        <end position="126"/>
    </location>
</feature>
<dbReference type="Proteomes" id="UP000249645">
    <property type="component" value="Unassembled WGS sequence"/>
</dbReference>
<evidence type="ECO:0000256" key="7">
    <source>
        <dbReference type="SAM" id="Phobius"/>
    </source>
</evidence>
<comment type="similarity">
    <text evidence="2">Belongs to the MscS (TC 1.A.23) family.</text>
</comment>
<dbReference type="InterPro" id="IPR006685">
    <property type="entry name" value="MscS_channel_2nd"/>
</dbReference>
<feature type="domain" description="Mechanosensitive ion channel MscS C-terminal" evidence="9">
    <location>
        <begin position="268"/>
        <end position="352"/>
    </location>
</feature>
<dbReference type="InterPro" id="IPR011014">
    <property type="entry name" value="MscS_channel_TM-2"/>
</dbReference>
<dbReference type="InterPro" id="IPR010920">
    <property type="entry name" value="LSM_dom_sf"/>
</dbReference>
<feature type="transmembrane region" description="Helical" evidence="7">
    <location>
        <begin position="29"/>
        <end position="48"/>
    </location>
</feature>